<dbReference type="InterPro" id="IPR002938">
    <property type="entry name" value="FAD-bd"/>
</dbReference>
<dbReference type="Proteomes" id="UP000305887">
    <property type="component" value="Unassembled WGS sequence"/>
</dbReference>
<feature type="domain" description="FAD-binding" evidence="3">
    <location>
        <begin position="2"/>
        <end position="315"/>
    </location>
</feature>
<dbReference type="AlphaFoldDB" id="A0A5C4N333"/>
<evidence type="ECO:0000313" key="4">
    <source>
        <dbReference type="EMBL" id="TNC52756.1"/>
    </source>
</evidence>
<keyword evidence="1" id="KW-0560">Oxidoreductase</keyword>
<keyword evidence="5" id="KW-1185">Reference proteome</keyword>
<dbReference type="PRINTS" id="PR00420">
    <property type="entry name" value="RNGMNOXGNASE"/>
</dbReference>
<protein>
    <submittedName>
        <fullName evidence="4">Monooxygenase</fullName>
    </submittedName>
</protein>
<evidence type="ECO:0000256" key="2">
    <source>
        <dbReference type="ARBA" id="ARBA00023033"/>
    </source>
</evidence>
<evidence type="ECO:0000259" key="3">
    <source>
        <dbReference type="Pfam" id="PF01494"/>
    </source>
</evidence>
<dbReference type="InterPro" id="IPR036188">
    <property type="entry name" value="FAD/NAD-bd_sf"/>
</dbReference>
<accession>A0A5C4N333</accession>
<dbReference type="GO" id="GO:0004497">
    <property type="term" value="F:monooxygenase activity"/>
    <property type="evidence" value="ECO:0007669"/>
    <property type="project" value="UniProtKB-KW"/>
</dbReference>
<proteinExistence type="predicted"/>
<dbReference type="InterPro" id="IPR050493">
    <property type="entry name" value="FAD-dep_Monooxygenase_BioMet"/>
</dbReference>
<keyword evidence="2 4" id="KW-0503">Monooxygenase</keyword>
<reference evidence="4 5" key="1">
    <citation type="submission" date="2019-06" db="EMBL/GenBank/DDBJ databases">
        <title>YIM 131921 draft genome.</title>
        <authorList>
            <person name="Jiang L."/>
        </authorList>
    </citation>
    <scope>NUCLEOTIDE SEQUENCE [LARGE SCALE GENOMIC DNA]</scope>
    <source>
        <strain evidence="4 5">YIM 131921</strain>
    </source>
</reference>
<sequence length="366" mass="39493">MVGGGIAGLACALTFGRRGARVQVLEQAPAITEVGAGLQITPNGNAVLRALGLVPEAAGLRAQAVEPWDALTGRRIARFDLNRVGGDYLFFHRADLIGLLHDAVQATGIPIRTGGRVQAVTPTGVQLEDGESLDADLVVGADGLHSVVRRHLMGGDAPFFTGQVAWRALVDHPHEAVARIWMAPGRHVVTYPLRDGRLNVVAVRAEAAWTEEGWAHADDPAAVRQAFAGVAPELSDILGRIREVRRWGLFRHPVPERWHDGRAVVLGDAAHPTLPFLAQGANLALEDAWVLAREAMEGRLDAYQAQRRPRVLRALAAANANARNYHLSGVARQTAVLGLRTLGAVAPNLFLRRFDWLYGFDVTHPA</sequence>
<name>A0A5C4N333_9RHOB</name>
<organism evidence="4 5">
    <name type="scientific">Rubellimicrobium rubrum</name>
    <dbReference type="NCBI Taxonomy" id="2585369"/>
    <lineage>
        <taxon>Bacteria</taxon>
        <taxon>Pseudomonadati</taxon>
        <taxon>Pseudomonadota</taxon>
        <taxon>Alphaproteobacteria</taxon>
        <taxon>Rhodobacterales</taxon>
        <taxon>Roseobacteraceae</taxon>
        <taxon>Rubellimicrobium</taxon>
    </lineage>
</organism>
<dbReference type="SUPFAM" id="SSF54373">
    <property type="entry name" value="FAD-linked reductases, C-terminal domain"/>
    <property type="match status" value="1"/>
</dbReference>
<dbReference type="OrthoDB" id="4230779at2"/>
<gene>
    <name evidence="4" type="ORF">FHG66_00215</name>
</gene>
<dbReference type="PANTHER" id="PTHR13789:SF309">
    <property type="entry name" value="PUTATIVE (AFU_ORTHOLOGUE AFUA_6G14510)-RELATED"/>
    <property type="match status" value="1"/>
</dbReference>
<dbReference type="GO" id="GO:0071949">
    <property type="term" value="F:FAD binding"/>
    <property type="evidence" value="ECO:0007669"/>
    <property type="project" value="InterPro"/>
</dbReference>
<dbReference type="Pfam" id="PF01494">
    <property type="entry name" value="FAD_binding_3"/>
    <property type="match status" value="1"/>
</dbReference>
<dbReference type="EMBL" id="VDFU01000001">
    <property type="protein sequence ID" value="TNC52756.1"/>
    <property type="molecule type" value="Genomic_DNA"/>
</dbReference>
<evidence type="ECO:0000256" key="1">
    <source>
        <dbReference type="ARBA" id="ARBA00023002"/>
    </source>
</evidence>
<dbReference type="SUPFAM" id="SSF51905">
    <property type="entry name" value="FAD/NAD(P)-binding domain"/>
    <property type="match status" value="1"/>
</dbReference>
<dbReference type="RefSeq" id="WP_139074520.1">
    <property type="nucleotide sequence ID" value="NZ_VDFU01000001.1"/>
</dbReference>
<dbReference type="Gene3D" id="3.50.50.60">
    <property type="entry name" value="FAD/NAD(P)-binding domain"/>
    <property type="match status" value="1"/>
</dbReference>
<comment type="caution">
    <text evidence="4">The sequence shown here is derived from an EMBL/GenBank/DDBJ whole genome shotgun (WGS) entry which is preliminary data.</text>
</comment>
<dbReference type="PANTHER" id="PTHR13789">
    <property type="entry name" value="MONOOXYGENASE"/>
    <property type="match status" value="1"/>
</dbReference>
<evidence type="ECO:0000313" key="5">
    <source>
        <dbReference type="Proteomes" id="UP000305887"/>
    </source>
</evidence>